<accession>A0ABS1BK64</accession>
<dbReference type="Gene3D" id="3.90.550.10">
    <property type="entry name" value="Spore Coat Polysaccharide Biosynthesis Protein SpsA, Chain A"/>
    <property type="match status" value="1"/>
</dbReference>
<name>A0ABS1BK64_9SPHI</name>
<keyword evidence="4" id="KW-1185">Reference proteome</keyword>
<feature type="transmembrane region" description="Helical" evidence="1">
    <location>
        <begin position="233"/>
        <end position="254"/>
    </location>
</feature>
<sequence length="291" mass="32757">MDQKLTVIIPAYNEGKNIPLVMPHIISFCEQQNYKLIVVNDGSKDDSKELLSVYEKHECFKLISHKINRGYGGALKTGVLNCETEYLITIDADGQHVVENIPVLMAKLIEKDAEMVVGSRKGLKSESLLRDIGKRIIRLIIKRLMPIPIYDINSGMKLYKTDLGKKYCKICPNSMAFSDVICLAFINQFHKVIEEPIEIRSRNDGESTITVKTAFHTVYEIFNIVVLFNPIRIFMPIALVSIIAGVVWGIPILLRDKGVSTGASLSILFGVFTFFFGAMAEQLSQIRKKDL</sequence>
<dbReference type="InterPro" id="IPR029044">
    <property type="entry name" value="Nucleotide-diphossugar_trans"/>
</dbReference>
<evidence type="ECO:0000313" key="3">
    <source>
        <dbReference type="EMBL" id="MBK0383278.1"/>
    </source>
</evidence>
<evidence type="ECO:0000256" key="1">
    <source>
        <dbReference type="SAM" id="Phobius"/>
    </source>
</evidence>
<gene>
    <name evidence="3" type="ORF">I5M32_09930</name>
</gene>
<keyword evidence="1" id="KW-1133">Transmembrane helix</keyword>
<feature type="transmembrane region" description="Helical" evidence="1">
    <location>
        <begin position="260"/>
        <end position="280"/>
    </location>
</feature>
<dbReference type="PANTHER" id="PTHR48090">
    <property type="entry name" value="UNDECAPRENYL-PHOSPHATE 4-DEOXY-4-FORMAMIDO-L-ARABINOSE TRANSFERASE-RELATED"/>
    <property type="match status" value="1"/>
</dbReference>
<dbReference type="Proteomes" id="UP000660024">
    <property type="component" value="Unassembled WGS sequence"/>
</dbReference>
<dbReference type="EMBL" id="JAEHFY010000012">
    <property type="protein sequence ID" value="MBK0383278.1"/>
    <property type="molecule type" value="Genomic_DNA"/>
</dbReference>
<reference evidence="3 4" key="1">
    <citation type="submission" date="2020-12" db="EMBL/GenBank/DDBJ databases">
        <title>Bacterial novel species Pedobacter sp. SD-b isolated from soil.</title>
        <authorList>
            <person name="Jung H.-Y."/>
        </authorList>
    </citation>
    <scope>NUCLEOTIDE SEQUENCE [LARGE SCALE GENOMIC DNA]</scope>
    <source>
        <strain evidence="3 4">SD-b</strain>
    </source>
</reference>
<dbReference type="InterPro" id="IPR050256">
    <property type="entry name" value="Glycosyltransferase_2"/>
</dbReference>
<keyword evidence="1" id="KW-0812">Transmembrane</keyword>
<dbReference type="CDD" id="cd04179">
    <property type="entry name" value="DPM_DPG-synthase_like"/>
    <property type="match status" value="1"/>
</dbReference>
<protein>
    <submittedName>
        <fullName evidence="3">Glycosyltransferase family 2 protein</fullName>
    </submittedName>
</protein>
<feature type="domain" description="Glycosyltransferase 2-like" evidence="2">
    <location>
        <begin position="6"/>
        <end position="162"/>
    </location>
</feature>
<evidence type="ECO:0000313" key="4">
    <source>
        <dbReference type="Proteomes" id="UP000660024"/>
    </source>
</evidence>
<proteinExistence type="predicted"/>
<dbReference type="PANTHER" id="PTHR48090:SF7">
    <property type="entry name" value="RFBJ PROTEIN"/>
    <property type="match status" value="1"/>
</dbReference>
<comment type="caution">
    <text evidence="3">The sequence shown here is derived from an EMBL/GenBank/DDBJ whole genome shotgun (WGS) entry which is preliminary data.</text>
</comment>
<keyword evidence="1" id="KW-0472">Membrane</keyword>
<dbReference type="Pfam" id="PF00535">
    <property type="entry name" value="Glycos_transf_2"/>
    <property type="match status" value="1"/>
</dbReference>
<dbReference type="RefSeq" id="WP_200586085.1">
    <property type="nucleotide sequence ID" value="NZ_JAEHFY010000012.1"/>
</dbReference>
<organism evidence="3 4">
    <name type="scientific">Pedobacter segetis</name>
    <dbReference type="NCBI Taxonomy" id="2793069"/>
    <lineage>
        <taxon>Bacteria</taxon>
        <taxon>Pseudomonadati</taxon>
        <taxon>Bacteroidota</taxon>
        <taxon>Sphingobacteriia</taxon>
        <taxon>Sphingobacteriales</taxon>
        <taxon>Sphingobacteriaceae</taxon>
        <taxon>Pedobacter</taxon>
    </lineage>
</organism>
<dbReference type="SUPFAM" id="SSF53448">
    <property type="entry name" value="Nucleotide-diphospho-sugar transferases"/>
    <property type="match status" value="1"/>
</dbReference>
<dbReference type="InterPro" id="IPR001173">
    <property type="entry name" value="Glyco_trans_2-like"/>
</dbReference>
<evidence type="ECO:0000259" key="2">
    <source>
        <dbReference type="Pfam" id="PF00535"/>
    </source>
</evidence>